<protein>
    <recommendedName>
        <fullName evidence="6">PAS domain-containing protein</fullName>
    </recommendedName>
</protein>
<dbReference type="PANTHER" id="PTHR33745">
    <property type="entry name" value="RSBT ANTAGONIST PROTEIN RSBS-RELATED"/>
    <property type="match status" value="1"/>
</dbReference>
<dbReference type="Pfam" id="PF01740">
    <property type="entry name" value="STAS"/>
    <property type="match status" value="1"/>
</dbReference>
<name>A0A235FEZ2_9BACL</name>
<feature type="domain" description="STAS" evidence="3">
    <location>
        <begin position="140"/>
        <end position="264"/>
    </location>
</feature>
<sequence length="268" mass="30272">MDNSSYLTNNNSICKIKCLKRGTNEMLAQALDRNNNGIYMIDENYITVFVNRRCEEMLKMDRNEAIGVHIDVFLSRIPGYRRFLSLSMEKGEELSKDHIEYVWEGKRRVFNAQTKFLYEDGKRIGGLVEFMEVTNFVENEEKLEQIIDDLTANIIPVMDSVGVLPLHPASGKGNVSFNTDQTLGKSVELGLEHLIIDLSSIKAVNDMLVNELRHLISTLKLVGTNVYLSGINPKVSAQIVASGYELSVGNGNTYAHLRQILRQLSEKI</sequence>
<dbReference type="OrthoDB" id="2842067at2"/>
<dbReference type="CDD" id="cd07041">
    <property type="entry name" value="STAS_RsbR_RsbS_like"/>
    <property type="match status" value="1"/>
</dbReference>
<organism evidence="4 5">
    <name type="scientific">Fictibacillus aquaticus</name>
    <dbReference type="NCBI Taxonomy" id="2021314"/>
    <lineage>
        <taxon>Bacteria</taxon>
        <taxon>Bacillati</taxon>
        <taxon>Bacillota</taxon>
        <taxon>Bacilli</taxon>
        <taxon>Bacillales</taxon>
        <taxon>Fictibacillaceae</taxon>
        <taxon>Fictibacillus</taxon>
    </lineage>
</organism>
<dbReference type="InterPro" id="IPR002645">
    <property type="entry name" value="STAS_dom"/>
</dbReference>
<keyword evidence="1" id="KW-0597">Phosphoprotein</keyword>
<dbReference type="Proteomes" id="UP000215059">
    <property type="component" value="Unassembled WGS sequence"/>
</dbReference>
<evidence type="ECO:0000259" key="2">
    <source>
        <dbReference type="PROSITE" id="PS50112"/>
    </source>
</evidence>
<dbReference type="InterPro" id="IPR000014">
    <property type="entry name" value="PAS"/>
</dbReference>
<proteinExistence type="predicted"/>
<dbReference type="EMBL" id="NOII01000001">
    <property type="protein sequence ID" value="OYD59563.1"/>
    <property type="molecule type" value="Genomic_DNA"/>
</dbReference>
<dbReference type="InterPro" id="IPR051932">
    <property type="entry name" value="Bact_StressResp_Reg"/>
</dbReference>
<dbReference type="SUPFAM" id="SSF55785">
    <property type="entry name" value="PYP-like sensor domain (PAS domain)"/>
    <property type="match status" value="1"/>
</dbReference>
<keyword evidence="5" id="KW-1185">Reference proteome</keyword>
<dbReference type="InterPro" id="IPR036513">
    <property type="entry name" value="STAS_dom_sf"/>
</dbReference>
<comment type="caution">
    <text evidence="4">The sequence shown here is derived from an EMBL/GenBank/DDBJ whole genome shotgun (WGS) entry which is preliminary data.</text>
</comment>
<dbReference type="Gene3D" id="3.30.750.24">
    <property type="entry name" value="STAS domain"/>
    <property type="match status" value="1"/>
</dbReference>
<gene>
    <name evidence="4" type="ORF">CGZ90_06640</name>
</gene>
<dbReference type="InterPro" id="IPR035965">
    <property type="entry name" value="PAS-like_dom_sf"/>
</dbReference>
<feature type="domain" description="PAS" evidence="2">
    <location>
        <begin position="23"/>
        <end position="67"/>
    </location>
</feature>
<dbReference type="AlphaFoldDB" id="A0A235FEZ2"/>
<evidence type="ECO:0000313" key="4">
    <source>
        <dbReference type="EMBL" id="OYD59563.1"/>
    </source>
</evidence>
<dbReference type="Gene3D" id="3.30.450.20">
    <property type="entry name" value="PAS domain"/>
    <property type="match status" value="1"/>
</dbReference>
<accession>A0A235FEZ2</accession>
<dbReference type="PROSITE" id="PS50112">
    <property type="entry name" value="PAS"/>
    <property type="match status" value="1"/>
</dbReference>
<evidence type="ECO:0000313" key="5">
    <source>
        <dbReference type="Proteomes" id="UP000215059"/>
    </source>
</evidence>
<evidence type="ECO:0000259" key="3">
    <source>
        <dbReference type="PROSITE" id="PS50801"/>
    </source>
</evidence>
<evidence type="ECO:0008006" key="6">
    <source>
        <dbReference type="Google" id="ProtNLM"/>
    </source>
</evidence>
<reference evidence="4 5" key="1">
    <citation type="submission" date="2017-07" db="EMBL/GenBank/DDBJ databases">
        <title>Fictibacillus sp. nov. GDSW-R2A3 Genome sequencing and assembly.</title>
        <authorList>
            <person name="Mayilraj S."/>
        </authorList>
    </citation>
    <scope>NUCLEOTIDE SEQUENCE [LARGE SCALE GENOMIC DNA]</scope>
    <source>
        <strain evidence="4 5">GDSW-R2A3</strain>
    </source>
</reference>
<dbReference type="PROSITE" id="PS50801">
    <property type="entry name" value="STAS"/>
    <property type="match status" value="1"/>
</dbReference>
<dbReference type="PANTHER" id="PTHR33745:SF3">
    <property type="entry name" value="RSBT CO-ANTAGONIST PROTEIN RSBRC"/>
    <property type="match status" value="1"/>
</dbReference>
<evidence type="ECO:0000256" key="1">
    <source>
        <dbReference type="ARBA" id="ARBA00022553"/>
    </source>
</evidence>
<dbReference type="SUPFAM" id="SSF52091">
    <property type="entry name" value="SpoIIaa-like"/>
    <property type="match status" value="1"/>
</dbReference>